<evidence type="ECO:0000256" key="1">
    <source>
        <dbReference type="SAM" id="SignalP"/>
    </source>
</evidence>
<evidence type="ECO:0000313" key="3">
    <source>
        <dbReference type="Proteomes" id="UP000092819"/>
    </source>
</evidence>
<dbReference type="EMBL" id="FLQZ01000176">
    <property type="protein sequence ID" value="SBT15690.1"/>
    <property type="molecule type" value="Genomic_DNA"/>
</dbReference>
<keyword evidence="1" id="KW-0732">Signal</keyword>
<feature type="signal peptide" evidence="1">
    <location>
        <begin position="1"/>
        <end position="22"/>
    </location>
</feature>
<gene>
    <name evidence="2" type="ORF">VCE7224_04495</name>
</gene>
<reference evidence="3" key="1">
    <citation type="submission" date="2016-06" db="EMBL/GenBank/DDBJ databases">
        <authorList>
            <person name="Rodrigo-Torres L."/>
            <person name="Arahal D.R."/>
        </authorList>
    </citation>
    <scope>NUCLEOTIDE SEQUENCE [LARGE SCALE GENOMIC DNA]</scope>
    <source>
        <strain evidence="3">CECT 7224</strain>
    </source>
</reference>
<dbReference type="Proteomes" id="UP000092819">
    <property type="component" value="Unassembled WGS sequence"/>
</dbReference>
<organism evidence="2 3">
    <name type="scientific">Vibrio celticus</name>
    <dbReference type="NCBI Taxonomy" id="446372"/>
    <lineage>
        <taxon>Bacteria</taxon>
        <taxon>Pseudomonadati</taxon>
        <taxon>Pseudomonadota</taxon>
        <taxon>Gammaproteobacteria</taxon>
        <taxon>Vibrionales</taxon>
        <taxon>Vibrionaceae</taxon>
        <taxon>Vibrio</taxon>
    </lineage>
</organism>
<dbReference type="AlphaFoldDB" id="A0A1C3JKI8"/>
<evidence type="ECO:0000313" key="2">
    <source>
        <dbReference type="EMBL" id="SBT15690.1"/>
    </source>
</evidence>
<evidence type="ECO:0008006" key="4">
    <source>
        <dbReference type="Google" id="ProtNLM"/>
    </source>
</evidence>
<name>A0A1C3JKI8_9VIBR</name>
<accession>A0A1C3JKI8</accession>
<proteinExistence type="predicted"/>
<dbReference type="RefSeq" id="WP_065677805.1">
    <property type="nucleotide sequence ID" value="NZ_AP025464.1"/>
</dbReference>
<keyword evidence="3" id="KW-1185">Reference proteome</keyword>
<feature type="chain" id="PRO_5008676796" description="Transporter" evidence="1">
    <location>
        <begin position="23"/>
        <end position="286"/>
    </location>
</feature>
<sequence>MACKPLALIITGILLTPNFASADVDISKSESDQAAEKAAKELANPNTAYASLNLKLQYSGGYDGGGDAFATVLQPTLPFPMDNGDKVIFRPAISYVQNDFNVDTPTSSQHMDQSGVTDISFDLAYAPKMEGGTIVAFGLFASLPTGSNDLTVDQFAVGPEFMVGKASSERVVGMFPNHLYGISGDGADHSDTRINKTSTQVFWVEILGGGWTVGSAPTFSYDWNKDQAEIPLNISVSKTTVLNGRPWKFGIEANYYLEKDEKTRPDFMLSFNISPVVENKLTSLFD</sequence>
<protein>
    <recommendedName>
        <fullName evidence="4">Transporter</fullName>
    </recommendedName>
</protein>